<dbReference type="PROSITE" id="PS50056">
    <property type="entry name" value="TYR_PHOSPHATASE_2"/>
    <property type="match status" value="1"/>
</dbReference>
<dbReference type="EMBL" id="CM000784">
    <property type="protein sequence ID" value="AQK91469.1"/>
    <property type="molecule type" value="Genomic_DNA"/>
</dbReference>
<name>A0A1D6FI42_MAIZE</name>
<reference evidence="5" key="1">
    <citation type="submission" date="2015-12" db="EMBL/GenBank/DDBJ databases">
        <title>Update maize B73 reference genome by single molecule sequencing technologies.</title>
        <authorList>
            <consortium name="Maize Genome Sequencing Project"/>
            <person name="Ware D."/>
        </authorList>
    </citation>
    <scope>NUCLEOTIDE SEQUENCE</scope>
    <source>
        <tissue evidence="5">Seedling</tissue>
    </source>
</reference>
<dbReference type="Pfam" id="PF00782">
    <property type="entry name" value="DSPc"/>
    <property type="match status" value="1"/>
</dbReference>
<dbReference type="GO" id="GO:0004721">
    <property type="term" value="F:phosphoprotein phosphatase activity"/>
    <property type="evidence" value="ECO:0007669"/>
    <property type="project" value="UniProtKB-KW"/>
</dbReference>
<dbReference type="InterPro" id="IPR020422">
    <property type="entry name" value="TYR_PHOSPHATASE_DUAL_dom"/>
</dbReference>
<dbReference type="PANTHER" id="PTHR47100">
    <property type="entry name" value="DUAL SPECIFICITY PROTEIN PHOSPHATASE PHS1"/>
    <property type="match status" value="1"/>
</dbReference>
<accession>A0A1D6FI42</accession>
<dbReference type="GO" id="GO:0009737">
    <property type="term" value="P:response to abscisic acid"/>
    <property type="evidence" value="ECO:0007669"/>
    <property type="project" value="InterPro"/>
</dbReference>
<dbReference type="AlphaFoldDB" id="A0A1D6FI42"/>
<proteinExistence type="predicted"/>
<dbReference type="GO" id="GO:0043622">
    <property type="term" value="P:cortical microtubule organization"/>
    <property type="evidence" value="ECO:0007669"/>
    <property type="project" value="InterPro"/>
</dbReference>
<dbReference type="Gene3D" id="3.90.190.10">
    <property type="entry name" value="Protein tyrosine phosphatase superfamily"/>
    <property type="match status" value="1"/>
</dbReference>
<dbReference type="PROSITE" id="PS00383">
    <property type="entry name" value="TYR_PHOSPHATASE_1"/>
    <property type="match status" value="1"/>
</dbReference>
<evidence type="ECO:0000313" key="5">
    <source>
        <dbReference type="EMBL" id="AQK91469.1"/>
    </source>
</evidence>
<dbReference type="PANTHER" id="PTHR47100:SF5">
    <property type="entry name" value="DUAL SPECIFICITY PROTEIN PHOSPHATASE PHS1"/>
    <property type="match status" value="1"/>
</dbReference>
<dbReference type="SMART" id="SM00195">
    <property type="entry name" value="DSPc"/>
    <property type="match status" value="1"/>
</dbReference>
<dbReference type="PROSITE" id="PS50054">
    <property type="entry name" value="TYR_PHOSPHATASE_DUAL"/>
    <property type="match status" value="1"/>
</dbReference>
<dbReference type="InterPro" id="IPR000340">
    <property type="entry name" value="Dual-sp_phosphatase_cat-dom"/>
</dbReference>
<evidence type="ECO:0000259" key="3">
    <source>
        <dbReference type="PROSITE" id="PS50054"/>
    </source>
</evidence>
<protein>
    <submittedName>
        <fullName evidence="5">Dual specificity protein phosphatase PHS1</fullName>
    </submittedName>
</protein>
<feature type="domain" description="Tyrosine specific protein phosphatases" evidence="4">
    <location>
        <begin position="104"/>
        <end position="166"/>
    </location>
</feature>
<dbReference type="InterPro" id="IPR000387">
    <property type="entry name" value="Tyr_Pase_dom"/>
</dbReference>
<evidence type="ECO:0000256" key="1">
    <source>
        <dbReference type="ARBA" id="ARBA00022801"/>
    </source>
</evidence>
<evidence type="ECO:0000256" key="2">
    <source>
        <dbReference type="ARBA" id="ARBA00022912"/>
    </source>
</evidence>
<dbReference type="InterPro" id="IPR035010">
    <property type="entry name" value="PHS1"/>
</dbReference>
<dbReference type="CDD" id="cd14498">
    <property type="entry name" value="DSP"/>
    <property type="match status" value="1"/>
</dbReference>
<gene>
    <name evidence="5" type="ORF">ZEAMMB73_Zm00001d009183</name>
</gene>
<evidence type="ECO:0000259" key="4">
    <source>
        <dbReference type="PROSITE" id="PS50056"/>
    </source>
</evidence>
<keyword evidence="1" id="KW-0378">Hydrolase</keyword>
<keyword evidence="2" id="KW-0904">Protein phosphatase</keyword>
<sequence length="172" mass="19324">MKLRDFNKYAKVRLEHILERISLISDAASTERPSQITDYLYIGGALAARSTHTLKHLGITHILCLCANEIGQSESQKPDLFEYRNFSINDDDNADIGDLFQDGSDFISYVDHLRGKVLVHCFEGKSRSATVVLAYLMLRNHHLVISPFSLKKLYSPGSMEHAEEGAPTRASQ</sequence>
<organism evidence="5">
    <name type="scientific">Zea mays</name>
    <name type="common">Maize</name>
    <dbReference type="NCBI Taxonomy" id="4577"/>
    <lineage>
        <taxon>Eukaryota</taxon>
        <taxon>Viridiplantae</taxon>
        <taxon>Streptophyta</taxon>
        <taxon>Embryophyta</taxon>
        <taxon>Tracheophyta</taxon>
        <taxon>Spermatophyta</taxon>
        <taxon>Magnoliopsida</taxon>
        <taxon>Liliopsida</taxon>
        <taxon>Poales</taxon>
        <taxon>Poaceae</taxon>
        <taxon>PACMAD clade</taxon>
        <taxon>Panicoideae</taxon>
        <taxon>Andropogonodae</taxon>
        <taxon>Andropogoneae</taxon>
        <taxon>Tripsacinae</taxon>
        <taxon>Zea</taxon>
    </lineage>
</organism>
<dbReference type="InterPro" id="IPR016130">
    <property type="entry name" value="Tyr_Pase_AS"/>
</dbReference>
<dbReference type="SUPFAM" id="SSF52799">
    <property type="entry name" value="(Phosphotyrosine protein) phosphatases II"/>
    <property type="match status" value="1"/>
</dbReference>
<dbReference type="InterPro" id="IPR029021">
    <property type="entry name" value="Prot-tyrosine_phosphatase-like"/>
</dbReference>
<feature type="domain" description="Tyrosine-protein phosphatase" evidence="3">
    <location>
        <begin position="32"/>
        <end position="172"/>
    </location>
</feature>